<accession>A0A4P6ZTH6</accession>
<evidence type="ECO:0000256" key="1">
    <source>
        <dbReference type="PIRSR" id="PIRSR021331-1"/>
    </source>
</evidence>
<name>A0A4P6ZTH6_9BACL</name>
<evidence type="ECO:0000313" key="3">
    <source>
        <dbReference type="EMBL" id="QBP39652.1"/>
    </source>
</evidence>
<dbReference type="Proteomes" id="UP000294292">
    <property type="component" value="Chromosome"/>
</dbReference>
<feature type="domain" description="Thiamin/hydroxymethyl pyrimidine-binding YkoF putative" evidence="2">
    <location>
        <begin position="13"/>
        <end position="91"/>
    </location>
</feature>
<feature type="binding site" evidence="1">
    <location>
        <position position="51"/>
    </location>
    <ligand>
        <name>thiamine</name>
        <dbReference type="ChEBI" id="CHEBI:18385"/>
    </ligand>
</feature>
<dbReference type="RefSeq" id="WP_134207902.1">
    <property type="nucleotide sequence ID" value="NZ_CP038015.1"/>
</dbReference>
<dbReference type="Gene3D" id="3.30.70.930">
    <property type="match status" value="2"/>
</dbReference>
<feature type="domain" description="Thiamin/hydroxymethyl pyrimidine-binding YkoF putative" evidence="2">
    <location>
        <begin position="118"/>
        <end position="196"/>
    </location>
</feature>
<dbReference type="AlphaFoldDB" id="A0A4P6ZTH6"/>
<dbReference type="SUPFAM" id="SSF89957">
    <property type="entry name" value="MTH1187/YkoF-like"/>
    <property type="match status" value="1"/>
</dbReference>
<dbReference type="PIRSF" id="PIRSF021331">
    <property type="entry name" value="YkoF"/>
    <property type="match status" value="1"/>
</dbReference>
<dbReference type="InterPro" id="IPR029756">
    <property type="entry name" value="MTH1187/YkoF-like"/>
</dbReference>
<dbReference type="Pfam" id="PF07615">
    <property type="entry name" value="Ykof"/>
    <property type="match status" value="2"/>
</dbReference>
<keyword evidence="4" id="KW-1185">Reference proteome</keyword>
<evidence type="ECO:0000259" key="2">
    <source>
        <dbReference type="Pfam" id="PF07615"/>
    </source>
</evidence>
<evidence type="ECO:0000313" key="4">
    <source>
        <dbReference type="Proteomes" id="UP000294292"/>
    </source>
</evidence>
<feature type="binding site" evidence="1">
    <location>
        <position position="19"/>
    </location>
    <ligand>
        <name>thiamine</name>
        <dbReference type="ChEBI" id="CHEBI:18385"/>
    </ligand>
</feature>
<protein>
    <submittedName>
        <fullName evidence="3">Thiamine-binding protein</fullName>
    </submittedName>
</protein>
<sequence length="201" mass="22443">MTQEFSCGISPIVGLRFSLHPMADNFIEIIKGALHEADTSNVWMHTDDVSTVMRGKQIHVFDTVRAIVLHASKTGAHVAFNGTFSIGCPGDSAGDVFLEKDDTLLNEPQIREIKQYVSSQFALYPMNNPDYMSVIYKEVARAKEYGVFNDSMHYASGLHGDIHEVFAFLEEAFTHARSEQYKHLVMTVNMSINSPSHKGEA</sequence>
<dbReference type="GO" id="GO:0030975">
    <property type="term" value="F:thiamine binding"/>
    <property type="evidence" value="ECO:0007669"/>
    <property type="project" value="InterPro"/>
</dbReference>
<dbReference type="EMBL" id="CP038015">
    <property type="protein sequence ID" value="QBP39652.1"/>
    <property type="molecule type" value="Genomic_DNA"/>
</dbReference>
<gene>
    <name evidence="3" type="ORF">E2636_00105</name>
</gene>
<reference evidence="3 4" key="1">
    <citation type="submission" date="2019-03" db="EMBL/GenBank/DDBJ databases">
        <title>Complete genome sequence of Paenisporosarcina antarctica CGMCC 1.6503T.</title>
        <authorList>
            <person name="Rong J.-C."/>
            <person name="Chi N.-Y."/>
            <person name="Zhang Q.-F."/>
        </authorList>
    </citation>
    <scope>NUCLEOTIDE SEQUENCE [LARGE SCALE GENOMIC DNA]</scope>
    <source>
        <strain evidence="3 4">CGMCC 1.6503</strain>
    </source>
</reference>
<organism evidence="3 4">
    <name type="scientific">Paenisporosarcina antarctica</name>
    <dbReference type="NCBI Taxonomy" id="417367"/>
    <lineage>
        <taxon>Bacteria</taxon>
        <taxon>Bacillati</taxon>
        <taxon>Bacillota</taxon>
        <taxon>Bacilli</taxon>
        <taxon>Bacillales</taxon>
        <taxon>Caryophanaceae</taxon>
        <taxon>Paenisporosarcina</taxon>
    </lineage>
</organism>
<dbReference type="InterPro" id="IPR011522">
    <property type="entry name" value="Thiamin/HMP-bd_put_YkoF"/>
</dbReference>
<dbReference type="KEGG" id="panc:E2636_00105"/>
<proteinExistence type="predicted"/>
<dbReference type="InterPro" id="IPR015835">
    <property type="entry name" value="HMP/thiamine-bd"/>
</dbReference>
<dbReference type="OrthoDB" id="7767286at2"/>